<evidence type="ECO:0000313" key="3">
    <source>
        <dbReference type="Proteomes" id="UP000827721"/>
    </source>
</evidence>
<proteinExistence type="predicted"/>
<evidence type="ECO:0000256" key="1">
    <source>
        <dbReference type="SAM" id="MobiDB-lite"/>
    </source>
</evidence>
<keyword evidence="3" id="KW-1185">Reference proteome</keyword>
<evidence type="ECO:0000313" key="2">
    <source>
        <dbReference type="EMBL" id="KAH7550315.1"/>
    </source>
</evidence>
<accession>A0ABQ8H8S0</accession>
<name>A0ABQ8H8S0_9ROSI</name>
<feature type="region of interest" description="Disordered" evidence="1">
    <location>
        <begin position="18"/>
        <end position="50"/>
    </location>
</feature>
<reference evidence="2 3" key="1">
    <citation type="submission" date="2021-02" db="EMBL/GenBank/DDBJ databases">
        <title>Plant Genome Project.</title>
        <authorList>
            <person name="Zhang R.-G."/>
        </authorList>
    </citation>
    <scope>NUCLEOTIDE SEQUENCE [LARGE SCALE GENOMIC DNA]</scope>
    <source>
        <tissue evidence="2">Leaves</tissue>
    </source>
</reference>
<sequence>MAYSILTVDLSHFFREGDKDGKKKAMEYSDEEKLKSSPGSGAPLPVGYNKQPAYSPNKNEYMLMFPPSTSFNVYPKNPPEFKCV</sequence>
<dbReference type="EMBL" id="JAFEMO010000013">
    <property type="protein sequence ID" value="KAH7550315.1"/>
    <property type="molecule type" value="Genomic_DNA"/>
</dbReference>
<dbReference type="Proteomes" id="UP000827721">
    <property type="component" value="Unassembled WGS sequence"/>
</dbReference>
<comment type="caution">
    <text evidence="2">The sequence shown here is derived from an EMBL/GenBank/DDBJ whole genome shotgun (WGS) entry which is preliminary data.</text>
</comment>
<gene>
    <name evidence="2" type="ORF">JRO89_XS13G0170100</name>
</gene>
<feature type="compositionally biased region" description="Basic and acidic residues" evidence="1">
    <location>
        <begin position="18"/>
        <end position="35"/>
    </location>
</feature>
<organism evidence="2 3">
    <name type="scientific">Xanthoceras sorbifolium</name>
    <dbReference type="NCBI Taxonomy" id="99658"/>
    <lineage>
        <taxon>Eukaryota</taxon>
        <taxon>Viridiplantae</taxon>
        <taxon>Streptophyta</taxon>
        <taxon>Embryophyta</taxon>
        <taxon>Tracheophyta</taxon>
        <taxon>Spermatophyta</taxon>
        <taxon>Magnoliopsida</taxon>
        <taxon>eudicotyledons</taxon>
        <taxon>Gunneridae</taxon>
        <taxon>Pentapetalae</taxon>
        <taxon>rosids</taxon>
        <taxon>malvids</taxon>
        <taxon>Sapindales</taxon>
        <taxon>Sapindaceae</taxon>
        <taxon>Xanthoceroideae</taxon>
        <taxon>Xanthoceras</taxon>
    </lineage>
</organism>
<protein>
    <submittedName>
        <fullName evidence="2">Uncharacterized protein</fullName>
    </submittedName>
</protein>